<accession>A0A0C2H6E6</accession>
<dbReference type="AlphaFoldDB" id="A0A0C2H6E6"/>
<evidence type="ECO:0000313" key="2">
    <source>
        <dbReference type="Proteomes" id="UP000054047"/>
    </source>
</evidence>
<dbReference type="Proteomes" id="UP000054047">
    <property type="component" value="Unassembled WGS sequence"/>
</dbReference>
<organism evidence="1 2">
    <name type="scientific">Ancylostoma duodenale</name>
    <dbReference type="NCBI Taxonomy" id="51022"/>
    <lineage>
        <taxon>Eukaryota</taxon>
        <taxon>Metazoa</taxon>
        <taxon>Ecdysozoa</taxon>
        <taxon>Nematoda</taxon>
        <taxon>Chromadorea</taxon>
        <taxon>Rhabditida</taxon>
        <taxon>Rhabditina</taxon>
        <taxon>Rhabditomorpha</taxon>
        <taxon>Strongyloidea</taxon>
        <taxon>Ancylostomatidae</taxon>
        <taxon>Ancylostomatinae</taxon>
        <taxon>Ancylostoma</taxon>
    </lineage>
</organism>
<protein>
    <submittedName>
        <fullName evidence="1">Uncharacterized protein</fullName>
    </submittedName>
</protein>
<gene>
    <name evidence="1" type="ORF">ANCDUO_02571</name>
</gene>
<evidence type="ECO:0000313" key="1">
    <source>
        <dbReference type="EMBL" id="KIH67099.1"/>
    </source>
</evidence>
<proteinExistence type="predicted"/>
<name>A0A0C2H6E6_9BILA</name>
<dbReference type="EMBL" id="KN726839">
    <property type="protein sequence ID" value="KIH67099.1"/>
    <property type="molecule type" value="Genomic_DNA"/>
</dbReference>
<keyword evidence="2" id="KW-1185">Reference proteome</keyword>
<sequence length="126" mass="14292">MGSILLKALISNQVCVLSVHCELSISLLWTAPELLRSPSKKPRERHLLVCNYMLGNNNARACLELRSTRRKIRRQRAIIKHDHQVTELLHRIKRAGTVPIRPDLYKDESDLDAALVSESIGETPCT</sequence>
<reference evidence="1 2" key="1">
    <citation type="submission" date="2013-12" db="EMBL/GenBank/DDBJ databases">
        <title>Draft genome of the parsitic nematode Ancylostoma duodenale.</title>
        <authorList>
            <person name="Mitreva M."/>
        </authorList>
    </citation>
    <scope>NUCLEOTIDE SEQUENCE [LARGE SCALE GENOMIC DNA]</scope>
    <source>
        <strain evidence="1 2">Zhejiang</strain>
    </source>
</reference>